<accession>A0A7C3IY62</accession>
<organism evidence="2">
    <name type="scientific">candidate division WOR-3 bacterium</name>
    <dbReference type="NCBI Taxonomy" id="2052148"/>
    <lineage>
        <taxon>Bacteria</taxon>
        <taxon>Bacteria division WOR-3</taxon>
    </lineage>
</organism>
<name>A0A7C3IY62_UNCW3</name>
<dbReference type="PANTHER" id="PTHR30348:SF4">
    <property type="entry name" value="DUF72 DOMAIN-CONTAINING PROTEIN"/>
    <property type="match status" value="1"/>
</dbReference>
<proteinExistence type="predicted"/>
<evidence type="ECO:0000313" key="2">
    <source>
        <dbReference type="EMBL" id="HFJ54082.1"/>
    </source>
</evidence>
<protein>
    <submittedName>
        <fullName evidence="2">DUF72 domain-containing protein</fullName>
    </submittedName>
</protein>
<dbReference type="Gene3D" id="3.20.20.410">
    <property type="entry name" value="Protein of unknown function UPF0759"/>
    <property type="match status" value="1"/>
</dbReference>
<dbReference type="AlphaFoldDB" id="A0A7C3IY62"/>
<dbReference type="InterPro" id="IPR036520">
    <property type="entry name" value="UPF0759_sf"/>
</dbReference>
<reference evidence="2" key="1">
    <citation type="journal article" date="2020" name="mSystems">
        <title>Genome- and Community-Level Interaction Insights into Carbon Utilization and Element Cycling Functions of Hydrothermarchaeota in Hydrothermal Sediment.</title>
        <authorList>
            <person name="Zhou Z."/>
            <person name="Liu Y."/>
            <person name="Xu W."/>
            <person name="Pan J."/>
            <person name="Luo Z.H."/>
            <person name="Li M."/>
        </authorList>
    </citation>
    <scope>NUCLEOTIDE SEQUENCE [LARGE SCALE GENOMIC DNA]</scope>
    <source>
        <strain evidence="1">SpSt-265</strain>
        <strain evidence="2">SpSt-465</strain>
    </source>
</reference>
<comment type="caution">
    <text evidence="2">The sequence shown here is derived from an EMBL/GenBank/DDBJ whole genome shotgun (WGS) entry which is preliminary data.</text>
</comment>
<dbReference type="PANTHER" id="PTHR30348">
    <property type="entry name" value="UNCHARACTERIZED PROTEIN YECE"/>
    <property type="match status" value="1"/>
</dbReference>
<gene>
    <name evidence="1" type="ORF">ENP94_04465</name>
    <name evidence="2" type="ORF">ENS16_05280</name>
</gene>
<evidence type="ECO:0000313" key="1">
    <source>
        <dbReference type="EMBL" id="HEA87248.1"/>
    </source>
</evidence>
<dbReference type="Pfam" id="PF01904">
    <property type="entry name" value="DUF72"/>
    <property type="match status" value="1"/>
</dbReference>
<sequence>MQIRVGTSGWFYSWNPERTLDWYEANSGLNAVELNASFYRFPFPNQIKSWVKKGASLRWAVKVSRLVTHVHQFHAAALEVWHRFADLFAPLDRQIDFYLFQLPPALTPRSRTRIEEFIRKAGLGSRLALEFRNPAWYTVETGKWAQELRITLVSVDAPESGMLPPTIFCTSGAVYLRLHGRTGWYQHNYTPAELREIAGRIKAAAPNAVYVFFNNDQHMLANARQMLSILKRHARD</sequence>
<dbReference type="InterPro" id="IPR002763">
    <property type="entry name" value="DUF72"/>
</dbReference>
<dbReference type="EMBL" id="DSLG01000004">
    <property type="protein sequence ID" value="HEA87248.1"/>
    <property type="molecule type" value="Genomic_DNA"/>
</dbReference>
<dbReference type="EMBL" id="DSTU01000007">
    <property type="protein sequence ID" value="HFJ54082.1"/>
    <property type="molecule type" value="Genomic_DNA"/>
</dbReference>
<dbReference type="SUPFAM" id="SSF117396">
    <property type="entry name" value="TM1631-like"/>
    <property type="match status" value="1"/>
</dbReference>